<dbReference type="Pfam" id="PF00563">
    <property type="entry name" value="EAL"/>
    <property type="match status" value="1"/>
</dbReference>
<dbReference type="EMBL" id="SAVB01000008">
    <property type="protein sequence ID" value="RWR49851.1"/>
    <property type="molecule type" value="Genomic_DNA"/>
</dbReference>
<dbReference type="NCBIfam" id="TIGR00254">
    <property type="entry name" value="GGDEF"/>
    <property type="match status" value="1"/>
</dbReference>
<dbReference type="PROSITE" id="PS50883">
    <property type="entry name" value="EAL"/>
    <property type="match status" value="1"/>
</dbReference>
<dbReference type="SMART" id="SM00267">
    <property type="entry name" value="GGDEF"/>
    <property type="match status" value="1"/>
</dbReference>
<dbReference type="SUPFAM" id="SSF141868">
    <property type="entry name" value="EAL domain-like"/>
    <property type="match status" value="1"/>
</dbReference>
<comment type="caution">
    <text evidence="4">The sequence shown here is derived from an EMBL/GenBank/DDBJ whole genome shotgun (WGS) entry which is preliminary data.</text>
</comment>
<accession>A0A443LKX4</accession>
<dbReference type="SUPFAM" id="SSF55073">
    <property type="entry name" value="Nucleotide cyclase"/>
    <property type="match status" value="1"/>
</dbReference>
<dbReference type="PANTHER" id="PTHR33121">
    <property type="entry name" value="CYCLIC DI-GMP PHOSPHODIESTERASE PDEF"/>
    <property type="match status" value="1"/>
</dbReference>
<dbReference type="OrthoDB" id="9814202at2"/>
<feature type="transmembrane region" description="Helical" evidence="1">
    <location>
        <begin position="35"/>
        <end position="60"/>
    </location>
</feature>
<keyword evidence="5" id="KW-1185">Reference proteome</keyword>
<dbReference type="CDD" id="cd01948">
    <property type="entry name" value="EAL"/>
    <property type="match status" value="1"/>
</dbReference>
<proteinExistence type="predicted"/>
<name>A0A443LKX4_9RHOB</name>
<reference evidence="4 5" key="1">
    <citation type="submission" date="2019-01" db="EMBL/GenBank/DDBJ databases">
        <title>Sinorhodobacter populi sp. nov. isolated from the symptomatic bark tissue of Populus euramericana canker.</title>
        <authorList>
            <person name="Xu G."/>
        </authorList>
    </citation>
    <scope>NUCLEOTIDE SEQUENCE [LARGE SCALE GENOMIC DNA]</scope>
    <source>
        <strain evidence="4 5">CCTCC AB2012026</strain>
    </source>
</reference>
<feature type="domain" description="EAL" evidence="2">
    <location>
        <begin position="246"/>
        <end position="501"/>
    </location>
</feature>
<evidence type="ECO:0000259" key="3">
    <source>
        <dbReference type="PROSITE" id="PS50887"/>
    </source>
</evidence>
<evidence type="ECO:0000313" key="4">
    <source>
        <dbReference type="EMBL" id="RWR49851.1"/>
    </source>
</evidence>
<protein>
    <submittedName>
        <fullName evidence="4">GGDEF domain-containing protein</fullName>
    </submittedName>
</protein>
<keyword evidence="1" id="KW-0812">Transmembrane</keyword>
<dbReference type="InterPro" id="IPR050706">
    <property type="entry name" value="Cyclic-di-GMP_PDE-like"/>
</dbReference>
<dbReference type="SMART" id="SM00052">
    <property type="entry name" value="EAL"/>
    <property type="match status" value="1"/>
</dbReference>
<dbReference type="Gene3D" id="3.20.20.450">
    <property type="entry name" value="EAL domain"/>
    <property type="match status" value="1"/>
</dbReference>
<dbReference type="AlphaFoldDB" id="A0A443LKX4"/>
<dbReference type="PANTHER" id="PTHR33121:SF79">
    <property type="entry name" value="CYCLIC DI-GMP PHOSPHODIESTERASE PDED-RELATED"/>
    <property type="match status" value="1"/>
</dbReference>
<dbReference type="Pfam" id="PF00990">
    <property type="entry name" value="GGDEF"/>
    <property type="match status" value="1"/>
</dbReference>
<dbReference type="InterPro" id="IPR000160">
    <property type="entry name" value="GGDEF_dom"/>
</dbReference>
<dbReference type="Gene3D" id="3.30.70.270">
    <property type="match status" value="1"/>
</dbReference>
<evidence type="ECO:0000313" key="5">
    <source>
        <dbReference type="Proteomes" id="UP000286594"/>
    </source>
</evidence>
<dbReference type="GO" id="GO:0071111">
    <property type="term" value="F:cyclic-guanylate-specific phosphodiesterase activity"/>
    <property type="evidence" value="ECO:0007669"/>
    <property type="project" value="InterPro"/>
</dbReference>
<dbReference type="InterPro" id="IPR035919">
    <property type="entry name" value="EAL_sf"/>
</dbReference>
<dbReference type="InterPro" id="IPR029787">
    <property type="entry name" value="Nucleotide_cyclase"/>
</dbReference>
<dbReference type="InterPro" id="IPR043128">
    <property type="entry name" value="Rev_trsase/Diguanyl_cyclase"/>
</dbReference>
<evidence type="ECO:0000256" key="1">
    <source>
        <dbReference type="SAM" id="Phobius"/>
    </source>
</evidence>
<keyword evidence="1" id="KW-1133">Transmembrane helix</keyword>
<evidence type="ECO:0000259" key="2">
    <source>
        <dbReference type="PROSITE" id="PS50883"/>
    </source>
</evidence>
<dbReference type="PROSITE" id="PS50887">
    <property type="entry name" value="GGDEF"/>
    <property type="match status" value="1"/>
</dbReference>
<gene>
    <name evidence="4" type="ORF">EOW65_07805</name>
</gene>
<organism evidence="4 5">
    <name type="scientific">Paenirhodobacter ferrireducens</name>
    <dbReference type="NCBI Taxonomy" id="1215032"/>
    <lineage>
        <taxon>Bacteria</taxon>
        <taxon>Pseudomonadati</taxon>
        <taxon>Pseudomonadota</taxon>
        <taxon>Alphaproteobacteria</taxon>
        <taxon>Rhodobacterales</taxon>
        <taxon>Rhodobacter group</taxon>
        <taxon>Paenirhodobacter</taxon>
    </lineage>
</organism>
<keyword evidence="1" id="KW-0472">Membrane</keyword>
<dbReference type="InterPro" id="IPR001633">
    <property type="entry name" value="EAL_dom"/>
</dbReference>
<dbReference type="Proteomes" id="UP000286594">
    <property type="component" value="Unassembled WGS sequence"/>
</dbReference>
<sequence length="513" mass="56124">MMVRFWHMGRGGALRRTRIGPVFGRKELLPFLPAMLLAGVWFGIDAMLVIGVTALAVAWLTRPLAPAADSAGGDGVTGLPLRRESELLMDDLLREAERTGRHTACLVIGCDESERLERQLLPDEFETLLQLLADRLRGAVRESDRIGRLGGTRFAVMLHPTQRQDLESLIQLAARLQTGCEEPYSVKGRSLAPSVHVGFCLMRRAPVPTGAGLIAAAEGAAEEARRNGPSAIRAFSSEVQHSQRSHSALAAEVFEALEAAQIVCHFRPQLSTDTGEVSGMEAVPRWLHRERGILTEAEILPAIDSEGLRERLAELMFYQGFGALRSWQRVGLPVSTLSIGISPEVLSNPKMATRLKWELERFDIEPERLRLVLSGGAVSRFDDEVIRRNLVHCTALGCQLELAGLGTGEVPVSAIRSTGAQRVRIHASFVRNVDTDPDQQRLVAAIITMAEQIGIETLAEGVSSIGEHAMLSQLGANHVQGDAIAPPMRLEETFDWLERHTEKLAATPRIQGS</sequence>
<feature type="domain" description="GGDEF" evidence="3">
    <location>
        <begin position="101"/>
        <end position="237"/>
    </location>
</feature>